<dbReference type="Pfam" id="PF03330">
    <property type="entry name" value="DPBB_1"/>
    <property type="match status" value="1"/>
</dbReference>
<comment type="caution">
    <text evidence="3">The sequence shown here is derived from an EMBL/GenBank/DDBJ whole genome shotgun (WGS) entry which is preliminary data.</text>
</comment>
<evidence type="ECO:0000313" key="4">
    <source>
        <dbReference type="Proteomes" id="UP000003688"/>
    </source>
</evidence>
<dbReference type="SUPFAM" id="SSF50685">
    <property type="entry name" value="Barwin-like endoglucanases"/>
    <property type="match status" value="1"/>
</dbReference>
<evidence type="ECO:0000259" key="2">
    <source>
        <dbReference type="Pfam" id="PF03330"/>
    </source>
</evidence>
<keyword evidence="4" id="KW-1185">Reference proteome</keyword>
<dbReference type="Gene3D" id="2.40.40.10">
    <property type="entry name" value="RlpA-like domain"/>
    <property type="match status" value="1"/>
</dbReference>
<gene>
    <name evidence="3" type="ORF">Cflav_PD5862</name>
</gene>
<dbReference type="Proteomes" id="UP000003688">
    <property type="component" value="Unassembled WGS sequence"/>
</dbReference>
<dbReference type="OrthoDB" id="9779128at2"/>
<feature type="chain" id="PRO_5002893088" evidence="1">
    <location>
        <begin position="21"/>
        <end position="139"/>
    </location>
</feature>
<dbReference type="PANTHER" id="PTHR34183">
    <property type="entry name" value="ENDOLYTIC PEPTIDOGLYCAN TRANSGLYCOSYLASE RLPA"/>
    <property type="match status" value="1"/>
</dbReference>
<dbReference type="AlphaFoldDB" id="B9X9S6"/>
<feature type="signal peptide" evidence="1">
    <location>
        <begin position="1"/>
        <end position="20"/>
    </location>
</feature>
<accession>B9X9S6</accession>
<dbReference type="InterPro" id="IPR009009">
    <property type="entry name" value="RlpA-like_DPBB"/>
</dbReference>
<evidence type="ECO:0000313" key="3">
    <source>
        <dbReference type="EMBL" id="EEF63227.1"/>
    </source>
</evidence>
<keyword evidence="1" id="KW-0732">Signal</keyword>
<name>B9X9S6_PEDPL</name>
<feature type="domain" description="RlpA-like protein double-psi beta-barrel" evidence="2">
    <location>
        <begin position="25"/>
        <end position="124"/>
    </location>
</feature>
<evidence type="ECO:0000256" key="1">
    <source>
        <dbReference type="SAM" id="SignalP"/>
    </source>
</evidence>
<dbReference type="PANTHER" id="PTHR34183:SF8">
    <property type="entry name" value="ENDOLYTIC PEPTIDOGLYCAN TRANSGLYCOSYLASE RLPA-RELATED"/>
    <property type="match status" value="1"/>
</dbReference>
<organism evidence="3 4">
    <name type="scientific">Pedosphaera parvula (strain Ellin514)</name>
    <dbReference type="NCBI Taxonomy" id="320771"/>
    <lineage>
        <taxon>Bacteria</taxon>
        <taxon>Pseudomonadati</taxon>
        <taxon>Verrucomicrobiota</taxon>
        <taxon>Pedosphaerae</taxon>
        <taxon>Pedosphaerales</taxon>
        <taxon>Pedosphaeraceae</taxon>
        <taxon>Pedosphaera</taxon>
    </lineage>
</organism>
<sequence length="139" mass="15228" precursor="true">MKVHCIALALLAMATFNAGASQQSATGFASWYGEDHRGRLMANGKKFDPDRLTAASWFYPLGTRVRVTTYDVRDGKKQPRSVLVTITDRGPAKDLVRDGRIIDLGHAAFKALADPDQGLVSVKVQPLKDVSISNLRAMR</sequence>
<dbReference type="CDD" id="cd22268">
    <property type="entry name" value="DPBB_RlpA-like"/>
    <property type="match status" value="1"/>
</dbReference>
<dbReference type="InterPro" id="IPR036908">
    <property type="entry name" value="RlpA-like_sf"/>
</dbReference>
<protein>
    <submittedName>
        <fullName evidence="3">Rare lipoprotein A</fullName>
    </submittedName>
</protein>
<dbReference type="RefSeq" id="WP_007412534.1">
    <property type="nucleotide sequence ID" value="NZ_ABOX02000001.1"/>
</dbReference>
<keyword evidence="3" id="KW-0449">Lipoprotein</keyword>
<dbReference type="EMBL" id="ABOX02000001">
    <property type="protein sequence ID" value="EEF63227.1"/>
    <property type="molecule type" value="Genomic_DNA"/>
</dbReference>
<proteinExistence type="predicted"/>
<reference evidence="3 4" key="1">
    <citation type="journal article" date="2011" name="J. Bacteriol.">
        <title>Genome sequence of 'Pedosphaera parvula' Ellin514, an aerobic Verrucomicrobial isolate from pasture soil.</title>
        <authorList>
            <person name="Kant R."/>
            <person name="van Passel M.W."/>
            <person name="Sangwan P."/>
            <person name="Palva A."/>
            <person name="Lucas S."/>
            <person name="Copeland A."/>
            <person name="Lapidus A."/>
            <person name="Glavina Del Rio T."/>
            <person name="Dalin E."/>
            <person name="Tice H."/>
            <person name="Bruce D."/>
            <person name="Goodwin L."/>
            <person name="Pitluck S."/>
            <person name="Chertkov O."/>
            <person name="Larimer F.W."/>
            <person name="Land M.L."/>
            <person name="Hauser L."/>
            <person name="Brettin T.S."/>
            <person name="Detter J.C."/>
            <person name="Han S."/>
            <person name="de Vos W.M."/>
            <person name="Janssen P.H."/>
            <person name="Smidt H."/>
        </authorList>
    </citation>
    <scope>NUCLEOTIDE SEQUENCE [LARGE SCALE GENOMIC DNA]</scope>
    <source>
        <strain evidence="3 4">Ellin514</strain>
    </source>
</reference>